<dbReference type="OrthoDB" id="9794834at2"/>
<organism evidence="2 3">
    <name type="scientific">Hansschlegelia zhihuaiae</name>
    <dbReference type="NCBI Taxonomy" id="405005"/>
    <lineage>
        <taxon>Bacteria</taxon>
        <taxon>Pseudomonadati</taxon>
        <taxon>Pseudomonadota</taxon>
        <taxon>Alphaproteobacteria</taxon>
        <taxon>Hyphomicrobiales</taxon>
        <taxon>Methylopilaceae</taxon>
        <taxon>Hansschlegelia</taxon>
    </lineage>
</organism>
<accession>A0A4V1KHG5</accession>
<dbReference type="Proteomes" id="UP000289708">
    <property type="component" value="Unassembled WGS sequence"/>
</dbReference>
<dbReference type="EMBL" id="RYFI01000037">
    <property type="protein sequence ID" value="RXF67112.1"/>
    <property type="molecule type" value="Genomic_DNA"/>
</dbReference>
<reference evidence="2 3" key="1">
    <citation type="submission" date="2018-12" db="EMBL/GenBank/DDBJ databases">
        <title>bacterium Hansschlegelia zhihuaiae S113.</title>
        <authorList>
            <person name="He J."/>
        </authorList>
    </citation>
    <scope>NUCLEOTIDE SEQUENCE [LARGE SCALE GENOMIC DNA]</scope>
    <source>
        <strain evidence="2 3">S 113</strain>
    </source>
</reference>
<feature type="domain" description="IrrE N-terminal-like" evidence="1">
    <location>
        <begin position="27"/>
        <end position="152"/>
    </location>
</feature>
<sequence length="157" mass="17638">MDHSESPLAVVARHQASLPVNLDAIARDLGIPVQFRPLGEGVAGLIMRTGAPPSNFQILINSTEHPNRQRFTLAHELAHFILHRDLIDSNITDDTMYRSDMSNYIEVQANKMAADILMPWRLVRKYNEKYNGNVEDLSRLFAVSKAAMQIRLDGLSA</sequence>
<dbReference type="PANTHER" id="PTHR43236:SF2">
    <property type="entry name" value="BLL0069 PROTEIN"/>
    <property type="match status" value="1"/>
</dbReference>
<proteinExistence type="predicted"/>
<dbReference type="InterPro" id="IPR052345">
    <property type="entry name" value="Rad_response_metalloprotease"/>
</dbReference>
<dbReference type="PANTHER" id="PTHR43236">
    <property type="entry name" value="ANTITOXIN HIGA1"/>
    <property type="match status" value="1"/>
</dbReference>
<dbReference type="RefSeq" id="WP_128779540.1">
    <property type="nucleotide sequence ID" value="NZ_RYFI01000037.1"/>
</dbReference>
<name>A0A4V1KHG5_9HYPH</name>
<gene>
    <name evidence="2" type="ORF">EK403_21700</name>
</gene>
<evidence type="ECO:0000313" key="3">
    <source>
        <dbReference type="Proteomes" id="UP000289708"/>
    </source>
</evidence>
<protein>
    <submittedName>
        <fullName evidence="2">ImmA/IrrE family metallo-endopeptidase</fullName>
    </submittedName>
</protein>
<dbReference type="Pfam" id="PF06114">
    <property type="entry name" value="Peptidase_M78"/>
    <property type="match status" value="1"/>
</dbReference>
<keyword evidence="3" id="KW-1185">Reference proteome</keyword>
<comment type="caution">
    <text evidence="2">The sequence shown here is derived from an EMBL/GenBank/DDBJ whole genome shotgun (WGS) entry which is preliminary data.</text>
</comment>
<evidence type="ECO:0000259" key="1">
    <source>
        <dbReference type="Pfam" id="PF06114"/>
    </source>
</evidence>
<dbReference type="Gene3D" id="1.10.10.2910">
    <property type="match status" value="1"/>
</dbReference>
<dbReference type="AlphaFoldDB" id="A0A4V1KHG5"/>
<evidence type="ECO:0000313" key="2">
    <source>
        <dbReference type="EMBL" id="RXF67112.1"/>
    </source>
</evidence>
<dbReference type="InterPro" id="IPR010359">
    <property type="entry name" value="IrrE_HExxH"/>
</dbReference>